<feature type="domain" description="ESPR" evidence="14">
    <location>
        <begin position="1"/>
        <end position="48"/>
    </location>
</feature>
<evidence type="ECO:0000256" key="6">
    <source>
        <dbReference type="ARBA" id="ARBA00022692"/>
    </source>
</evidence>
<dbReference type="InterPro" id="IPR045584">
    <property type="entry name" value="Pilin-like"/>
</dbReference>
<feature type="domain" description="Trimeric autotransporter adhesin YadA-like stalk" evidence="13">
    <location>
        <begin position="479"/>
        <end position="522"/>
    </location>
</feature>
<dbReference type="Gene3D" id="2.150.10.10">
    <property type="entry name" value="Serralysin-like metalloprotease, C-terminal"/>
    <property type="match status" value="5"/>
</dbReference>
<feature type="domain" description="Trimeric autotransporter adhesin YadA-like head" evidence="12">
    <location>
        <begin position="353"/>
        <end position="379"/>
    </location>
</feature>
<dbReference type="Proteomes" id="UP000028038">
    <property type="component" value="Unassembled WGS sequence"/>
</dbReference>
<feature type="domain" description="Trimeric autotransporter adhesin YadA-like head" evidence="12">
    <location>
        <begin position="1312"/>
        <end position="1338"/>
    </location>
</feature>
<feature type="domain" description="Trimeric autotransporter adhesin YadA-like stalk" evidence="13">
    <location>
        <begin position="570"/>
        <end position="613"/>
    </location>
</feature>
<dbReference type="RefSeq" id="WP_032198223.1">
    <property type="nucleotide sequence ID" value="NZ_JOSS01000071.1"/>
</dbReference>
<evidence type="ECO:0000259" key="13">
    <source>
        <dbReference type="Pfam" id="PF05662"/>
    </source>
</evidence>
<feature type="domain" description="Trimeric autotransporter adhesin YadA-like stalk" evidence="13">
    <location>
        <begin position="943"/>
        <end position="986"/>
    </location>
</feature>
<dbReference type="GO" id="GO:0009986">
    <property type="term" value="C:cell surface"/>
    <property type="evidence" value="ECO:0007669"/>
    <property type="project" value="UniProtKB-SubCell"/>
</dbReference>
<gene>
    <name evidence="15" type="ORF">AB05_4294</name>
</gene>
<dbReference type="InterPro" id="IPR008640">
    <property type="entry name" value="Adhesin_Head_dom"/>
</dbReference>
<dbReference type="EMBL" id="JOSS01000071">
    <property type="protein sequence ID" value="KEO26207.1"/>
    <property type="molecule type" value="Genomic_DNA"/>
</dbReference>
<organism evidence="15 16">
    <name type="scientific">Escherichia coli 2-460-02_S1_C1</name>
    <dbReference type="NCBI Taxonomy" id="1444044"/>
    <lineage>
        <taxon>Bacteria</taxon>
        <taxon>Pseudomonadati</taxon>
        <taxon>Pseudomonadota</taxon>
        <taxon>Gammaproteobacteria</taxon>
        <taxon>Enterobacterales</taxon>
        <taxon>Enterobacteriaceae</taxon>
        <taxon>Escherichia</taxon>
    </lineage>
</organism>
<feature type="domain" description="Trimeric autotransporter adhesin YadA-like head" evidence="12">
    <location>
        <begin position="116"/>
        <end position="142"/>
    </location>
</feature>
<dbReference type="SUPFAM" id="SSF54523">
    <property type="entry name" value="Pili subunits"/>
    <property type="match status" value="1"/>
</dbReference>
<feature type="domain" description="Trimeric autotransporter adhesin YadA-like head" evidence="12">
    <location>
        <begin position="228"/>
        <end position="253"/>
    </location>
</feature>
<evidence type="ECO:0000256" key="8">
    <source>
        <dbReference type="ARBA" id="ARBA00022927"/>
    </source>
</evidence>
<feature type="domain" description="Trimeric autotransporter adhesin YadA-like head" evidence="12">
    <location>
        <begin position="1174"/>
        <end position="1200"/>
    </location>
</feature>
<feature type="domain" description="Trimeric autotransporter adhesin YadA-like head" evidence="12">
    <location>
        <begin position="200"/>
        <end position="226"/>
    </location>
</feature>
<feature type="domain" description="Trimeric autotransporter adhesin YadA-like stalk" evidence="13">
    <location>
        <begin position="1099"/>
        <end position="1137"/>
    </location>
</feature>
<evidence type="ECO:0000313" key="15">
    <source>
        <dbReference type="EMBL" id="KEO26207.1"/>
    </source>
</evidence>
<feature type="domain" description="Trimeric autotransporter adhesin YadA-like head" evidence="12">
    <location>
        <begin position="327"/>
        <end position="351"/>
    </location>
</feature>
<keyword evidence="5" id="KW-1134">Transmembrane beta strand</keyword>
<evidence type="ECO:0000259" key="14">
    <source>
        <dbReference type="Pfam" id="PF13018"/>
    </source>
</evidence>
<feature type="domain" description="Trimeric autotransporter adhesin YadA-like head" evidence="12">
    <location>
        <begin position="258"/>
        <end position="281"/>
    </location>
</feature>
<feature type="domain" description="Trimeric autotransporter adhesin YadA-like head" evidence="12">
    <location>
        <begin position="283"/>
        <end position="308"/>
    </location>
</feature>
<keyword evidence="8" id="KW-0653">Protein transport</keyword>
<dbReference type="InterPro" id="IPR011049">
    <property type="entry name" value="Serralysin-like_metalloprot_C"/>
</dbReference>
<feature type="domain" description="Trimeric autotransporter adhesin YadA-like stalk" evidence="13">
    <location>
        <begin position="383"/>
        <end position="419"/>
    </location>
</feature>
<keyword evidence="7" id="KW-0732">Signal</keyword>
<keyword evidence="4" id="KW-0813">Transport</keyword>
<feature type="domain" description="Trimeric autotransporter adhesin YadA-like head" evidence="12">
    <location>
        <begin position="158"/>
        <end position="182"/>
    </location>
</feature>
<evidence type="ECO:0000256" key="10">
    <source>
        <dbReference type="ARBA" id="ARBA00023237"/>
    </source>
</evidence>
<dbReference type="Pfam" id="PF13018">
    <property type="entry name" value="ESPR"/>
    <property type="match status" value="1"/>
</dbReference>
<evidence type="ECO:0000256" key="7">
    <source>
        <dbReference type="ARBA" id="ARBA00022729"/>
    </source>
</evidence>
<dbReference type="SUPFAM" id="SSF101967">
    <property type="entry name" value="Adhesin YadA, collagen-binding domain"/>
    <property type="match status" value="10"/>
</dbReference>
<evidence type="ECO:0000256" key="2">
    <source>
        <dbReference type="ARBA" id="ARBA00004442"/>
    </source>
</evidence>
<dbReference type="Gene3D" id="6.10.250.2030">
    <property type="match status" value="1"/>
</dbReference>
<dbReference type="GO" id="GO:0009279">
    <property type="term" value="C:cell outer membrane"/>
    <property type="evidence" value="ECO:0007669"/>
    <property type="project" value="UniProtKB-SubCell"/>
</dbReference>
<dbReference type="Gene3D" id="1.20.5.2280">
    <property type="match status" value="1"/>
</dbReference>
<dbReference type="Gene3D" id="1.20.5.170">
    <property type="match status" value="6"/>
</dbReference>
<feature type="domain" description="Trimeric autotransporter adhesin YadA-like stalk" evidence="13">
    <location>
        <begin position="648"/>
        <end position="690"/>
    </location>
</feature>
<dbReference type="Pfam" id="PF03895">
    <property type="entry name" value="YadA_anchor"/>
    <property type="match status" value="1"/>
</dbReference>
<comment type="similarity">
    <text evidence="3">Belongs to the autotransporter-2 (AT-2) (TC 1.B.40) family.</text>
</comment>
<feature type="domain" description="Trimeric autotransporter adhesin YadA-like stalk" evidence="13">
    <location>
        <begin position="1409"/>
        <end position="1441"/>
    </location>
</feature>
<dbReference type="InterPro" id="IPR008635">
    <property type="entry name" value="Coiled_stalk_dom"/>
</dbReference>
<evidence type="ECO:0000256" key="9">
    <source>
        <dbReference type="ARBA" id="ARBA00023136"/>
    </source>
</evidence>
<feature type="domain" description="Trimeric autotransporter adhesin YadA-like head" evidence="12">
    <location>
        <begin position="1014"/>
        <end position="1040"/>
    </location>
</feature>
<evidence type="ECO:0000256" key="1">
    <source>
        <dbReference type="ARBA" id="ARBA00004241"/>
    </source>
</evidence>
<name>A0A837B2M2_ECOLX</name>
<dbReference type="InterPro" id="IPR024973">
    <property type="entry name" value="ESPR"/>
</dbReference>
<dbReference type="Gene3D" id="6.10.250.2040">
    <property type="match status" value="1"/>
</dbReference>
<dbReference type="Gene3D" id="2.60.40.4050">
    <property type="match status" value="1"/>
</dbReference>
<comment type="subcellular location">
    <subcellularLocation>
        <location evidence="2">Cell outer membrane</location>
    </subcellularLocation>
    <subcellularLocation>
        <location evidence="1">Cell surface</location>
    </subcellularLocation>
</comment>
<feature type="domain" description="Trimeric autotransporter adhesin YadA-like C-terminal membrane anchor" evidence="11">
    <location>
        <begin position="1471"/>
        <end position="1531"/>
    </location>
</feature>
<comment type="caution">
    <text evidence="15">The sequence shown here is derived from an EMBL/GenBank/DDBJ whole genome shotgun (WGS) entry which is preliminary data.</text>
</comment>
<keyword evidence="9" id="KW-0472">Membrane</keyword>
<evidence type="ECO:0000259" key="12">
    <source>
        <dbReference type="Pfam" id="PF05658"/>
    </source>
</evidence>
<evidence type="ECO:0000259" key="11">
    <source>
        <dbReference type="Pfam" id="PF03895"/>
    </source>
</evidence>
<evidence type="ECO:0000256" key="4">
    <source>
        <dbReference type="ARBA" id="ARBA00022448"/>
    </source>
</evidence>
<feature type="domain" description="Trimeric autotransporter adhesin YadA-like head" evidence="12">
    <location>
        <begin position="92"/>
        <end position="113"/>
    </location>
</feature>
<evidence type="ECO:0000256" key="3">
    <source>
        <dbReference type="ARBA" id="ARBA00005848"/>
    </source>
</evidence>
<reference evidence="15 16" key="1">
    <citation type="submission" date="2014-06" db="EMBL/GenBank/DDBJ databases">
        <title>Genetic Variability of E. coli after antibiotic treatment.</title>
        <authorList>
            <person name="Silbergeld E."/>
            <person name="Coles C."/>
            <person name="Seidman J.C."/>
            <person name="You Y."/>
            <person name="George J."/>
            <person name="Nadendla S."/>
            <person name="Daugherty S.C."/>
            <person name="Nagaraj S."/>
            <person name="Ott S."/>
            <person name="Klega K."/>
            <person name="Rasko D."/>
        </authorList>
    </citation>
    <scope>NUCLEOTIDE SEQUENCE [LARGE SCALE GENOMIC DNA]</scope>
    <source>
        <strain evidence="15 16">2-460-02_S1_C1</strain>
    </source>
</reference>
<proteinExistence type="inferred from homology"/>
<feature type="domain" description="Trimeric autotransporter adhesin YadA-like stalk" evidence="13">
    <location>
        <begin position="1235"/>
        <end position="1275"/>
    </location>
</feature>
<dbReference type="Gene3D" id="4.10.80.270">
    <property type="match status" value="5"/>
</dbReference>
<dbReference type="Pfam" id="PF05662">
    <property type="entry name" value="YadA_stalk"/>
    <property type="match status" value="11"/>
</dbReference>
<sequence>MNKIFKVIWNPATGNYTVTSETAKSRGKKSGRSKLLISALVAGGMLSSFGALANAGNDNGQGVDYGSGSAGDGWVAIGKGAKANTFMNTSGSSTAVGYDAIAEGQYSSAIGSKTHAIGGASMAFGVSAISEGDRSIALGASSYSLGQYSMALGRYSKALGKLSIAMGDSSKAEGANAIALGNATKATEIMSIALGDTANASKAYSMALGASSVASEENAIALGRSSVASGTDSLAFGRQSLASAANAIAIGAETEAAENATAIGNNAKAKGTNSMAMGFGSLADKVNTIALGNGSQALADNAIAIGQGNKADGVDAIALGNGSQSRGLNTIALGTASNATGDKSLALGSNSSANGINSVALGADSIADLDNTVSVGNSSLKRKIVNVKNGAIKSDSYDAINGSQLYAISDSVAKRLGGGAAVDVDDGTVTAPTYNLKNGSKNNVGAALAVLDENTLQWDQTKGKYSAAHGTSSPTASVITDVADGTISASSKDAVNGSQLKATNDDVEANTANIATNTSNIATNTANIATNTTNITNLTDSVGDLQADALLWNETKKAFSAAHGQDTTSKITNVKDGDLTTGSTDAVNGSQLKTTNDAVATNTTNIATNTTNISNLTETVTNLGEDALKWDKDNGVFTAAHGNNTASKITNILDGTVTATSSDAINGSQLYDLSSNIATYFGGNASVNTDGVFTGPTYKIGETNYYNVGDALAAINSSFSTSLGDALLWDATAGKFSAKHGTNGDASVITDVADGEISDSSSDAVNGSQLHGVSSYVVDALGGGAEVNADGTITAPTYTIANADYDNVGDALNAIDTTLDDALLWDADAGENGAFSAAHGKDKTASVITNVANGAISAASSDAINGSQLYTTNKYIADALGGDAEVNADGTITAPTYTIANAEYNNVGDALDALDDNALLWDETANGGAGAYNASHDGKASIITNVANGSISEDSTDAVNGSQLNATNMMIEQNTQIINQLAGNTDATYIQENGAGINYVRTNDDGLAFNDASAQGVGATAIGYNSVAKGDSSVAIGQGSYSDVDTGIALGSSSVSSRVIAKGSRDTSITENGVVIGYDTTDGELLGALSIGDDGKYRQIINVADGSEAHDAVTVRQLQNAIGAVATTPTKYFHANSTEEDSLAVGTDSLAMGAKTIVNGDKGIGIGYGAYVDANALNGIAIGSNAQVIHVNSIAIGNGSTTTRGAQTNYTAYNMDAPQNSVGEFSVGSADGQRQITNVAAGSADTDAVNVGQLKVTDAQVSQNTQSITNLNNQVTNLDTRVTNIENGIGDIVTTGSTKYFKTNTDGVDASAQGKDSVAIGSGSIAAADNSVALGTGSVATEENTISVGSSTNQRRITNVAAGKNDTDAVNVAQLKSSEAGGVRYDTKADGSIDYSNITLGGGNGGTTRISNVSAGVNNNDAVNYAQLKQSVQETKQYTDQRMVEMDNKLSKTESKLSGGIASAMAMTGLPQAYTPGASMASIGGGTYNGESAVALGVSMVSANGRWVYKLQGSTNSQGEYSAALGAGIQW</sequence>
<evidence type="ECO:0000313" key="16">
    <source>
        <dbReference type="Proteomes" id="UP000028038"/>
    </source>
</evidence>
<accession>A0A837B2M2</accession>
<dbReference type="GO" id="GO:0015031">
    <property type="term" value="P:protein transport"/>
    <property type="evidence" value="ECO:0007669"/>
    <property type="project" value="UniProtKB-KW"/>
</dbReference>
<keyword evidence="10" id="KW-0998">Cell outer membrane</keyword>
<evidence type="ECO:0000256" key="5">
    <source>
        <dbReference type="ARBA" id="ARBA00022452"/>
    </source>
</evidence>
<dbReference type="Pfam" id="PF05658">
    <property type="entry name" value="YadA_head"/>
    <property type="match status" value="12"/>
</dbReference>
<feature type="domain" description="Trimeric autotransporter adhesin YadA-like stalk" evidence="13">
    <location>
        <begin position="848"/>
        <end position="889"/>
    </location>
</feature>
<dbReference type="Gene3D" id="3.30.1300.30">
    <property type="entry name" value="GSPII I/J protein-like"/>
    <property type="match status" value="1"/>
</dbReference>
<protein>
    <submittedName>
        <fullName evidence="15">Putative inner membrane protein</fullName>
    </submittedName>
</protein>
<keyword evidence="6" id="KW-0812">Transmembrane</keyword>
<feature type="domain" description="Trimeric autotransporter adhesin YadA-like stalk" evidence="13">
    <location>
        <begin position="749"/>
        <end position="790"/>
    </location>
</feature>
<dbReference type="CDD" id="cd12820">
    <property type="entry name" value="LbR_YadA-like"/>
    <property type="match status" value="3"/>
</dbReference>
<feature type="domain" description="Trimeric autotransporter adhesin YadA-like stalk" evidence="13">
    <location>
        <begin position="1356"/>
        <end position="1379"/>
    </location>
</feature>
<dbReference type="InterPro" id="IPR005594">
    <property type="entry name" value="YadA_C"/>
</dbReference>